<dbReference type="Pfam" id="PF07532">
    <property type="entry name" value="Big_4"/>
    <property type="match status" value="1"/>
</dbReference>
<dbReference type="InterPro" id="IPR050955">
    <property type="entry name" value="Plant_Biomass_Hydrol_Est"/>
</dbReference>
<dbReference type="PANTHER" id="PTHR43037:SF1">
    <property type="entry name" value="BLL1128 PROTEIN"/>
    <property type="match status" value="1"/>
</dbReference>
<dbReference type="GO" id="GO:0000272">
    <property type="term" value="P:polysaccharide catabolic process"/>
    <property type="evidence" value="ECO:0007669"/>
    <property type="project" value="InterPro"/>
</dbReference>
<dbReference type="SUPFAM" id="SSF63446">
    <property type="entry name" value="Type I dockerin domain"/>
    <property type="match status" value="1"/>
</dbReference>
<dbReference type="Gene3D" id="3.40.50.1820">
    <property type="entry name" value="alpha/beta hydrolase"/>
    <property type="match status" value="1"/>
</dbReference>
<dbReference type="EMBL" id="JANIPJ010000039">
    <property type="protein sequence ID" value="MCR2807974.1"/>
    <property type="molecule type" value="Genomic_DNA"/>
</dbReference>
<accession>A0A9X2MX55</accession>
<comment type="caution">
    <text evidence="5">The sequence shown here is derived from an EMBL/GenBank/DDBJ whole genome shotgun (WGS) entry which is preliminary data.</text>
</comment>
<keyword evidence="6" id="KW-1185">Reference proteome</keyword>
<dbReference type="Pfam" id="PF00404">
    <property type="entry name" value="Dockerin_1"/>
    <property type="match status" value="1"/>
</dbReference>
<evidence type="ECO:0000259" key="4">
    <source>
        <dbReference type="PROSITE" id="PS51766"/>
    </source>
</evidence>
<dbReference type="InterPro" id="IPR018247">
    <property type="entry name" value="EF_Hand_1_Ca_BS"/>
</dbReference>
<keyword evidence="1 2" id="KW-0732">Signal</keyword>
<dbReference type="InterPro" id="IPR002102">
    <property type="entry name" value="Cohesin_dom"/>
</dbReference>
<dbReference type="SUPFAM" id="SSF49384">
    <property type="entry name" value="Carbohydrate-binding domain"/>
    <property type="match status" value="1"/>
</dbReference>
<dbReference type="InterPro" id="IPR002105">
    <property type="entry name" value="Dockerin_1_rpt"/>
</dbReference>
<dbReference type="GO" id="GO:0005509">
    <property type="term" value="F:calcium ion binding"/>
    <property type="evidence" value="ECO:0007669"/>
    <property type="project" value="InterPro"/>
</dbReference>
<feature type="domain" description="EF-hand" evidence="3">
    <location>
        <begin position="645"/>
        <end position="670"/>
    </location>
</feature>
<sequence length="670" mass="73295">MFKKRYVTVYLFLVVMLFNLPSAFADEETSDGALSFILKNKNFAFSERTDAVIIDAGNRVSDSSLSVSDFNVHVKATRKVDPSFVAYDGPREVTDVYTSQVNDTGTPSETGRYIIVDFADVGWGDGGTTSDGGYTFDLLYTITYNGDKLDYVDGSSIVPTFIQTGAVSPVLDKYKYANHDGLDYSYFYNEDAEGPLPLVVFFHGGGQGNDIYTPIRFSNGGTIWANPENQEKYPTHVLAPRNATTVQSMHKVKAVIDEMIDAGKVDPNRVYITGFSMGGGSTWTFLQTFPDFAAAAAPLCPAGGPGTVENAKAVANLPLWTFVDEEDFLYNSVVNTDKTYSPYWNDSLLTIIPFNQLNDPPYNGHRFDGHAVWLPVYNEYVHPERGMLIDWLFSQSKIRGIAEVEATTEIGIAPVLPETVAVEVNQNAAGIATEERSVAWDAIDPQLYNKPGVFEVQGAIEGIVEKATAKVTVVSASAILSGPEQVQPGQQFDVTYGLQYVNKDVYAQDVTIEYDSVKLELVGQPVSLDSENFKIVDTDQQEGTIRILGVHMNDSVTNPNHNLIKLSFKAKEAAGVANIEVKQLTLADGEGVEAEADGDTHTVEIRKPTIPGDVNDDDRASVGDLALVAKAYGKNSNSPDWNQVKKYDINNDGTIDIEDLSSLARLILNK</sequence>
<dbReference type="Gene3D" id="2.60.40.680">
    <property type="match status" value="1"/>
</dbReference>
<dbReference type="AlphaFoldDB" id="A0A9X2MX55"/>
<dbReference type="PROSITE" id="PS51766">
    <property type="entry name" value="DOCKERIN"/>
    <property type="match status" value="1"/>
</dbReference>
<organism evidence="5 6">
    <name type="scientific">Paenibacillus soyae</name>
    <dbReference type="NCBI Taxonomy" id="2969249"/>
    <lineage>
        <taxon>Bacteria</taxon>
        <taxon>Bacillati</taxon>
        <taxon>Bacillota</taxon>
        <taxon>Bacilli</taxon>
        <taxon>Bacillales</taxon>
        <taxon>Paenibacillaceae</taxon>
        <taxon>Paenibacillus</taxon>
    </lineage>
</organism>
<dbReference type="RefSeq" id="WP_257452955.1">
    <property type="nucleotide sequence ID" value="NZ_JANIPJ010000039.1"/>
</dbReference>
<evidence type="ECO:0000259" key="3">
    <source>
        <dbReference type="PROSITE" id="PS50222"/>
    </source>
</evidence>
<dbReference type="CDD" id="cd14254">
    <property type="entry name" value="Dockerin_II"/>
    <property type="match status" value="1"/>
</dbReference>
<evidence type="ECO:0000256" key="2">
    <source>
        <dbReference type="SAM" id="SignalP"/>
    </source>
</evidence>
<dbReference type="Pfam" id="PF18435">
    <property type="entry name" value="EstA_Ig_like"/>
    <property type="match status" value="1"/>
</dbReference>
<gene>
    <name evidence="5" type="ORF">NQZ67_29280</name>
</gene>
<dbReference type="PROSITE" id="PS50222">
    <property type="entry name" value="EF_HAND_2"/>
    <property type="match status" value="1"/>
</dbReference>
<dbReference type="InterPro" id="IPR011081">
    <property type="entry name" value="Big_4"/>
</dbReference>
<dbReference type="PANTHER" id="PTHR43037">
    <property type="entry name" value="UNNAMED PRODUCT-RELATED"/>
    <property type="match status" value="1"/>
</dbReference>
<feature type="domain" description="Dockerin" evidence="4">
    <location>
        <begin position="607"/>
        <end position="670"/>
    </location>
</feature>
<dbReference type="SUPFAM" id="SSF53474">
    <property type="entry name" value="alpha/beta-Hydrolases"/>
    <property type="match status" value="1"/>
</dbReference>
<dbReference type="InterPro" id="IPR016134">
    <property type="entry name" value="Dockerin_dom"/>
</dbReference>
<dbReference type="InterPro" id="IPR029058">
    <property type="entry name" value="AB_hydrolase_fold"/>
</dbReference>
<feature type="signal peptide" evidence="2">
    <location>
        <begin position="1"/>
        <end position="25"/>
    </location>
</feature>
<dbReference type="InterPro" id="IPR036439">
    <property type="entry name" value="Dockerin_dom_sf"/>
</dbReference>
<dbReference type="InterPro" id="IPR008965">
    <property type="entry name" value="CBM2/CBM3_carb-bd_dom_sf"/>
</dbReference>
<dbReference type="CDD" id="cd08547">
    <property type="entry name" value="Type_II_cohesin"/>
    <property type="match status" value="1"/>
</dbReference>
<dbReference type="Pfam" id="PF00963">
    <property type="entry name" value="Cohesin"/>
    <property type="match status" value="1"/>
</dbReference>
<reference evidence="5" key="1">
    <citation type="submission" date="2022-08" db="EMBL/GenBank/DDBJ databases">
        <title>The genomic sequence of strain Paenibacillus sp. SCIV0701.</title>
        <authorList>
            <person name="Zhao H."/>
        </authorList>
    </citation>
    <scope>NUCLEOTIDE SEQUENCE</scope>
    <source>
        <strain evidence="5">SCIV0701</strain>
    </source>
</reference>
<dbReference type="Gene3D" id="1.10.1330.10">
    <property type="entry name" value="Dockerin domain"/>
    <property type="match status" value="1"/>
</dbReference>
<evidence type="ECO:0000313" key="5">
    <source>
        <dbReference type="EMBL" id="MCR2807974.1"/>
    </source>
</evidence>
<dbReference type="GO" id="GO:0004553">
    <property type="term" value="F:hydrolase activity, hydrolyzing O-glycosyl compounds"/>
    <property type="evidence" value="ECO:0007669"/>
    <property type="project" value="InterPro"/>
</dbReference>
<dbReference type="Proteomes" id="UP001141950">
    <property type="component" value="Unassembled WGS sequence"/>
</dbReference>
<dbReference type="PROSITE" id="PS00018">
    <property type="entry name" value="EF_HAND_1"/>
    <property type="match status" value="1"/>
</dbReference>
<dbReference type="GO" id="GO:0030246">
    <property type="term" value="F:carbohydrate binding"/>
    <property type="evidence" value="ECO:0007669"/>
    <property type="project" value="InterPro"/>
</dbReference>
<dbReference type="InterPro" id="IPR041172">
    <property type="entry name" value="EstA_Ig-like_N"/>
</dbReference>
<evidence type="ECO:0000313" key="6">
    <source>
        <dbReference type="Proteomes" id="UP001141950"/>
    </source>
</evidence>
<evidence type="ECO:0000256" key="1">
    <source>
        <dbReference type="ARBA" id="ARBA00022729"/>
    </source>
</evidence>
<dbReference type="InterPro" id="IPR002048">
    <property type="entry name" value="EF_hand_dom"/>
</dbReference>
<proteinExistence type="predicted"/>
<feature type="chain" id="PRO_5040907387" evidence="2">
    <location>
        <begin position="26"/>
        <end position="670"/>
    </location>
</feature>
<name>A0A9X2MX55_9BACL</name>
<dbReference type="Gene3D" id="2.60.40.2180">
    <property type="match status" value="1"/>
</dbReference>
<protein>
    <submittedName>
        <fullName evidence="5">Cohesin domain-containing protein</fullName>
    </submittedName>
</protein>